<dbReference type="AlphaFoldDB" id="A0A9X2GXL2"/>
<sequence length="167" mass="17907">MTSDDDDFEFAFPRSWTGHRPRAHRPWTGRDGHAVRVGDAERDAVAAALREHYAQGRLTGEDLDERLAAVLTARYAEDLHRVTADLPGPAMPGPPTGPTGPTGPGGPAGAGRKQRHDRLAPWLILAIVVAALLGGRNHYHGSLFVFLLVAAGIAVVAGAVFLLRRRT</sequence>
<dbReference type="RefSeq" id="WP_253760217.1">
    <property type="nucleotide sequence ID" value="NZ_JAMZEB010000003.1"/>
</dbReference>
<evidence type="ECO:0000313" key="4">
    <source>
        <dbReference type="EMBL" id="MCP2365742.1"/>
    </source>
</evidence>
<organism evidence="4 5">
    <name type="scientific">Nonomuraea thailandensis</name>
    <dbReference type="NCBI Taxonomy" id="1188745"/>
    <lineage>
        <taxon>Bacteria</taxon>
        <taxon>Bacillati</taxon>
        <taxon>Actinomycetota</taxon>
        <taxon>Actinomycetes</taxon>
        <taxon>Streptosporangiales</taxon>
        <taxon>Streptosporangiaceae</taxon>
        <taxon>Nonomuraea</taxon>
    </lineage>
</organism>
<feature type="transmembrane region" description="Helical" evidence="2">
    <location>
        <begin position="141"/>
        <end position="163"/>
    </location>
</feature>
<gene>
    <name evidence="4" type="ORF">HD597_012846</name>
</gene>
<dbReference type="Proteomes" id="UP001139648">
    <property type="component" value="Unassembled WGS sequence"/>
</dbReference>
<protein>
    <recommendedName>
        <fullName evidence="3">DUF1707 domain-containing protein</fullName>
    </recommendedName>
</protein>
<dbReference type="EMBL" id="JAMZEB010000003">
    <property type="protein sequence ID" value="MCP2365742.1"/>
    <property type="molecule type" value="Genomic_DNA"/>
</dbReference>
<evidence type="ECO:0000256" key="1">
    <source>
        <dbReference type="SAM" id="MobiDB-lite"/>
    </source>
</evidence>
<feature type="transmembrane region" description="Helical" evidence="2">
    <location>
        <begin position="119"/>
        <end position="135"/>
    </location>
</feature>
<keyword evidence="2" id="KW-1133">Transmembrane helix</keyword>
<comment type="caution">
    <text evidence="4">The sequence shown here is derived from an EMBL/GenBank/DDBJ whole genome shotgun (WGS) entry which is preliminary data.</text>
</comment>
<feature type="region of interest" description="Disordered" evidence="1">
    <location>
        <begin position="84"/>
        <end position="113"/>
    </location>
</feature>
<feature type="domain" description="DUF1707" evidence="3">
    <location>
        <begin position="35"/>
        <end position="87"/>
    </location>
</feature>
<reference evidence="4" key="1">
    <citation type="submission" date="2022-06" db="EMBL/GenBank/DDBJ databases">
        <title>Sequencing the genomes of 1000 actinobacteria strains.</title>
        <authorList>
            <person name="Klenk H.-P."/>
        </authorList>
    </citation>
    <scope>NUCLEOTIDE SEQUENCE</scope>
    <source>
        <strain evidence="4">DSM 46694</strain>
    </source>
</reference>
<evidence type="ECO:0000259" key="3">
    <source>
        <dbReference type="Pfam" id="PF08044"/>
    </source>
</evidence>
<accession>A0A9X2GXL2</accession>
<proteinExistence type="predicted"/>
<dbReference type="Pfam" id="PF08044">
    <property type="entry name" value="DUF1707"/>
    <property type="match status" value="1"/>
</dbReference>
<keyword evidence="5" id="KW-1185">Reference proteome</keyword>
<dbReference type="InterPro" id="IPR012551">
    <property type="entry name" value="DUF1707_SHOCT-like"/>
</dbReference>
<name>A0A9X2GXL2_9ACTN</name>
<feature type="compositionally biased region" description="Pro residues" evidence="1">
    <location>
        <begin position="89"/>
        <end position="98"/>
    </location>
</feature>
<keyword evidence="2" id="KW-0472">Membrane</keyword>
<feature type="compositionally biased region" description="Gly residues" evidence="1">
    <location>
        <begin position="100"/>
        <end position="109"/>
    </location>
</feature>
<keyword evidence="2" id="KW-0812">Transmembrane</keyword>
<evidence type="ECO:0000313" key="5">
    <source>
        <dbReference type="Proteomes" id="UP001139648"/>
    </source>
</evidence>
<evidence type="ECO:0000256" key="2">
    <source>
        <dbReference type="SAM" id="Phobius"/>
    </source>
</evidence>